<keyword evidence="5" id="KW-1003">Cell membrane</keyword>
<evidence type="ECO:0000256" key="1">
    <source>
        <dbReference type="ARBA" id="ARBA00004141"/>
    </source>
</evidence>
<evidence type="ECO:0000256" key="7">
    <source>
        <dbReference type="ARBA" id="ARBA00022741"/>
    </source>
</evidence>
<dbReference type="PANTHER" id="PTHR43297:SF2">
    <property type="entry name" value="DIPEPTIDE TRANSPORT ATP-BINDING PROTEIN DPPD"/>
    <property type="match status" value="1"/>
</dbReference>
<dbReference type="PROSITE" id="PS00211">
    <property type="entry name" value="ABC_TRANSPORTER_1"/>
    <property type="match status" value="1"/>
</dbReference>
<dbReference type="SMART" id="SM00382">
    <property type="entry name" value="AAA"/>
    <property type="match status" value="1"/>
</dbReference>
<evidence type="ECO:0000256" key="6">
    <source>
        <dbReference type="ARBA" id="ARBA00022692"/>
    </source>
</evidence>
<evidence type="ECO:0000256" key="5">
    <source>
        <dbReference type="ARBA" id="ARBA00022475"/>
    </source>
</evidence>
<keyword evidence="9 11" id="KW-1133">Transmembrane helix</keyword>
<dbReference type="InterPro" id="IPR000515">
    <property type="entry name" value="MetI-like"/>
</dbReference>
<dbReference type="InterPro" id="IPR027417">
    <property type="entry name" value="P-loop_NTPase"/>
</dbReference>
<feature type="transmembrane region" description="Helical" evidence="11">
    <location>
        <begin position="187"/>
        <end position="206"/>
    </location>
</feature>
<keyword evidence="7" id="KW-0547">Nucleotide-binding</keyword>
<reference evidence="14 15" key="1">
    <citation type="submission" date="2024-10" db="EMBL/GenBank/DDBJ databases">
        <title>The Natural Products Discovery Center: Release of the First 8490 Sequenced Strains for Exploring Actinobacteria Biosynthetic Diversity.</title>
        <authorList>
            <person name="Kalkreuter E."/>
            <person name="Kautsar S.A."/>
            <person name="Yang D."/>
            <person name="Bader C.D."/>
            <person name="Teijaro C.N."/>
            <person name="Fluegel L."/>
            <person name="Davis C.M."/>
            <person name="Simpson J.R."/>
            <person name="Lauterbach L."/>
            <person name="Steele A.D."/>
            <person name="Gui C."/>
            <person name="Meng S."/>
            <person name="Li G."/>
            <person name="Viehrig K."/>
            <person name="Ye F."/>
            <person name="Su P."/>
            <person name="Kiefer A.F."/>
            <person name="Nichols A."/>
            <person name="Cepeda A.J."/>
            <person name="Yan W."/>
            <person name="Fan B."/>
            <person name="Jiang Y."/>
            <person name="Adhikari A."/>
            <person name="Zheng C.-J."/>
            <person name="Schuster L."/>
            <person name="Cowan T.M."/>
            <person name="Smanski M.J."/>
            <person name="Chevrette M.G."/>
            <person name="De Carvalho L.P.S."/>
            <person name="Shen B."/>
        </authorList>
    </citation>
    <scope>NUCLEOTIDE SEQUENCE [LARGE SCALE GENOMIC DNA]</scope>
    <source>
        <strain evidence="14 15">NPDC003029</strain>
    </source>
</reference>
<organism evidence="14 15">
    <name type="scientific">Streptomyces flavidovirens</name>
    <dbReference type="NCBI Taxonomy" id="67298"/>
    <lineage>
        <taxon>Bacteria</taxon>
        <taxon>Bacillati</taxon>
        <taxon>Actinomycetota</taxon>
        <taxon>Actinomycetes</taxon>
        <taxon>Kitasatosporales</taxon>
        <taxon>Streptomycetaceae</taxon>
        <taxon>Streptomyces</taxon>
    </lineage>
</organism>
<proteinExistence type="inferred from homology"/>
<evidence type="ECO:0000256" key="4">
    <source>
        <dbReference type="ARBA" id="ARBA00022448"/>
    </source>
</evidence>
<dbReference type="Pfam" id="PF00528">
    <property type="entry name" value="BPD_transp_1"/>
    <property type="match status" value="2"/>
</dbReference>
<feature type="transmembrane region" description="Helical" evidence="11">
    <location>
        <begin position="109"/>
        <end position="132"/>
    </location>
</feature>
<keyword evidence="15" id="KW-1185">Reference proteome</keyword>
<keyword evidence="4 11" id="KW-0813">Transport</keyword>
<dbReference type="Proteomes" id="UP001601976">
    <property type="component" value="Unassembled WGS sequence"/>
</dbReference>
<feature type="transmembrane region" description="Helical" evidence="11">
    <location>
        <begin position="335"/>
        <end position="356"/>
    </location>
</feature>
<feature type="domain" description="ABC transporter" evidence="12">
    <location>
        <begin position="610"/>
        <end position="857"/>
    </location>
</feature>
<dbReference type="InterPro" id="IPR003439">
    <property type="entry name" value="ABC_transporter-like_ATP-bd"/>
</dbReference>
<keyword evidence="8 14" id="KW-0067">ATP-binding</keyword>
<evidence type="ECO:0000256" key="2">
    <source>
        <dbReference type="ARBA" id="ARBA00004202"/>
    </source>
</evidence>
<dbReference type="PANTHER" id="PTHR43297">
    <property type="entry name" value="OLIGOPEPTIDE TRANSPORT ATP-BINDING PROTEIN APPD"/>
    <property type="match status" value="1"/>
</dbReference>
<dbReference type="SUPFAM" id="SSF161098">
    <property type="entry name" value="MetI-like"/>
    <property type="match status" value="1"/>
</dbReference>
<feature type="transmembrane region" description="Helical" evidence="11">
    <location>
        <begin position="400"/>
        <end position="423"/>
    </location>
</feature>
<evidence type="ECO:0000256" key="11">
    <source>
        <dbReference type="RuleBase" id="RU363032"/>
    </source>
</evidence>
<name>A0ABW6RKW3_9ACTN</name>
<accession>A0ABW6RKW3</accession>
<comment type="caution">
    <text evidence="14">The sequence shown here is derived from an EMBL/GenBank/DDBJ whole genome shotgun (WGS) entry which is preliminary data.</text>
</comment>
<evidence type="ECO:0000259" key="13">
    <source>
        <dbReference type="PROSITE" id="PS50928"/>
    </source>
</evidence>
<feature type="domain" description="ABC transmembrane type-1" evidence="13">
    <location>
        <begin position="390"/>
        <end position="576"/>
    </location>
</feature>
<evidence type="ECO:0000313" key="14">
    <source>
        <dbReference type="EMBL" id="MFF3342140.1"/>
    </source>
</evidence>
<dbReference type="Gene3D" id="3.40.50.300">
    <property type="entry name" value="P-loop containing nucleotide triphosphate hydrolases"/>
    <property type="match status" value="1"/>
</dbReference>
<dbReference type="SUPFAM" id="SSF52540">
    <property type="entry name" value="P-loop containing nucleoside triphosphate hydrolases"/>
    <property type="match status" value="1"/>
</dbReference>
<dbReference type="PROSITE" id="PS50893">
    <property type="entry name" value="ABC_TRANSPORTER_2"/>
    <property type="match status" value="1"/>
</dbReference>
<comment type="similarity">
    <text evidence="3">Belongs to the ABC transporter superfamily.</text>
</comment>
<dbReference type="NCBIfam" id="TIGR01727">
    <property type="entry name" value="oligo_HPY"/>
    <property type="match status" value="1"/>
</dbReference>
<evidence type="ECO:0000259" key="12">
    <source>
        <dbReference type="PROSITE" id="PS50893"/>
    </source>
</evidence>
<dbReference type="InterPro" id="IPR003593">
    <property type="entry name" value="AAA+_ATPase"/>
</dbReference>
<protein>
    <submittedName>
        <fullName evidence="14">Oligopeptide/dipeptide ABC transporter ATP-binding protein</fullName>
    </submittedName>
</protein>
<dbReference type="InterPro" id="IPR035906">
    <property type="entry name" value="MetI-like_sf"/>
</dbReference>
<dbReference type="Pfam" id="PF00005">
    <property type="entry name" value="ABC_tran"/>
    <property type="match status" value="1"/>
</dbReference>
<dbReference type="EMBL" id="JBIAPK010000008">
    <property type="protein sequence ID" value="MFF3342140.1"/>
    <property type="molecule type" value="Genomic_DNA"/>
</dbReference>
<dbReference type="Gene3D" id="1.10.3720.10">
    <property type="entry name" value="MetI-like"/>
    <property type="match status" value="1"/>
</dbReference>
<comment type="subcellular location">
    <subcellularLocation>
        <location evidence="11">Cell membrane</location>
        <topology evidence="11">Multi-pass membrane protein</topology>
    </subcellularLocation>
    <subcellularLocation>
        <location evidence="2">Cell membrane</location>
        <topology evidence="2">Peripheral membrane protein</topology>
    </subcellularLocation>
    <subcellularLocation>
        <location evidence="1">Membrane</location>
        <topology evidence="1">Multi-pass membrane protein</topology>
    </subcellularLocation>
</comment>
<dbReference type="InterPro" id="IPR017871">
    <property type="entry name" value="ABC_transporter-like_CS"/>
</dbReference>
<feature type="transmembrane region" description="Helical" evidence="11">
    <location>
        <begin position="435"/>
        <end position="461"/>
    </location>
</feature>
<comment type="similarity">
    <text evidence="11">Belongs to the binding-protein-dependent transport system permease family.</text>
</comment>
<dbReference type="RefSeq" id="WP_387897078.1">
    <property type="nucleotide sequence ID" value="NZ_JBIAPK010000008.1"/>
</dbReference>
<dbReference type="PROSITE" id="PS50928">
    <property type="entry name" value="ABC_TM1"/>
    <property type="match status" value="1"/>
</dbReference>
<dbReference type="Pfam" id="PF08352">
    <property type="entry name" value="oligo_HPY"/>
    <property type="match status" value="1"/>
</dbReference>
<dbReference type="InterPro" id="IPR013563">
    <property type="entry name" value="Oligopep_ABC_C"/>
</dbReference>
<evidence type="ECO:0000256" key="9">
    <source>
        <dbReference type="ARBA" id="ARBA00022989"/>
    </source>
</evidence>
<feature type="transmembrane region" description="Helical" evidence="11">
    <location>
        <begin position="14"/>
        <end position="34"/>
    </location>
</feature>
<gene>
    <name evidence="14" type="ORF">ACFYWW_26000</name>
</gene>
<keyword evidence="10 11" id="KW-0472">Membrane</keyword>
<evidence type="ECO:0000256" key="8">
    <source>
        <dbReference type="ARBA" id="ARBA00022840"/>
    </source>
</evidence>
<feature type="transmembrane region" description="Helical" evidence="11">
    <location>
        <begin position="286"/>
        <end position="308"/>
    </location>
</feature>
<evidence type="ECO:0000313" key="15">
    <source>
        <dbReference type="Proteomes" id="UP001601976"/>
    </source>
</evidence>
<dbReference type="CDD" id="cd03257">
    <property type="entry name" value="ABC_NikE_OppD_transporters"/>
    <property type="match status" value="1"/>
</dbReference>
<feature type="transmembrane region" description="Helical" evidence="11">
    <location>
        <begin position="240"/>
        <end position="266"/>
    </location>
</feature>
<dbReference type="CDD" id="cd06261">
    <property type="entry name" value="TM_PBP2"/>
    <property type="match status" value="1"/>
</dbReference>
<evidence type="ECO:0000256" key="3">
    <source>
        <dbReference type="ARBA" id="ARBA00005417"/>
    </source>
</evidence>
<feature type="transmembrane region" description="Helical" evidence="11">
    <location>
        <begin position="153"/>
        <end position="175"/>
    </location>
</feature>
<dbReference type="InterPro" id="IPR050388">
    <property type="entry name" value="ABC_Ni/Peptide_Import"/>
</dbReference>
<dbReference type="GO" id="GO:0005524">
    <property type="term" value="F:ATP binding"/>
    <property type="evidence" value="ECO:0007669"/>
    <property type="project" value="UniProtKB-KW"/>
</dbReference>
<evidence type="ECO:0000256" key="10">
    <source>
        <dbReference type="ARBA" id="ARBA00023136"/>
    </source>
</evidence>
<keyword evidence="6 11" id="KW-0812">Transmembrane</keyword>
<sequence length="943" mass="95915">MKTTTARTHAVRTVAARTTALAAVVTAIGLLPWLSGKDPALSVLRARSAEQEATEEALTAIRDDLGLGSGPVALLGRWADGVVHGDLGVSWVSGTDVLPSVISGLGVSLGLMGASLAVALLLAAALSTATLVRGARGTLRGGAATGGAPAAMLASVPEFLLATVLLIALGVWLGWLPTSGWQGPSSLVLPALAMGVPAGGLLGRLVDDALPAVFGERWVGLWRTSGVTSRRIAFAALRRAVPAIVPQFGLVAVGLTGGAVAVETVFAVPGIGRAALGAAKAQDLPMIQGAVLVLLVLGLTAGALAHLVRVRLLGPGLRDAALALPSPPRMRAGRVARAVPVVLAGVLLVVTGWGLLRDPFTVEATARLAAPSWAHPMGTDGLGRDVLARLGHGAASTVGVALAVCLISYLFALTIGFLPAFSAGVADIANALPPVIAGILVAAVLGPGTVGASVAVALISWPPLAAHASALVQETRAAGFLTAQQAIGSTPRRILTRHILPAVAGPVARHAVLRLPGIALALASLGFLGLGAQPPAPEWGLLLDESRAYVERAPWAALAPAAALALLAGFAVSLSAWAGAGPRGAAAPAKAVCRAREGGVMTGRSELLTVRDLRVAFPAGGREVAAVRGVSFDVREGEMLAVVGESGAGKSLTGAAVLGMAPQAARITGSVRLRNQELLGAPRSVYAGLWGRRIALVPQDALSVLSPVHTVGDQLAAAVRSVTGLGRRQARAAAVAALDRVGIADAERRANAYPHEFSGGMRQRAVIAMATVNEPELVVADEPTTALDPVIREQILGVLATLRETTGTAVVLITHDLATVAGYADRILVMYAGRHVESGMARRVLTRPRAPYTAALLASLPPGEPVTDRRLPSIGGASPAPAELAGHTGCAFAPRCPLAQEQCRTHEPEPVVTDELGHLVSCHRWNDVPAQARDLFPGTGGAA</sequence>